<reference evidence="3" key="1">
    <citation type="journal article" date="2019" name="Int. J. Syst. Evol. Microbiol.">
        <title>The Global Catalogue of Microorganisms (GCM) 10K type strain sequencing project: providing services to taxonomists for standard genome sequencing and annotation.</title>
        <authorList>
            <consortium name="The Broad Institute Genomics Platform"/>
            <consortium name="The Broad Institute Genome Sequencing Center for Infectious Disease"/>
            <person name="Wu L."/>
            <person name="Ma J."/>
        </authorList>
    </citation>
    <scope>NUCLEOTIDE SEQUENCE [LARGE SCALE GENOMIC DNA]</scope>
    <source>
        <strain evidence="3">CECT 8979</strain>
    </source>
</reference>
<keyword evidence="1" id="KW-0472">Membrane</keyword>
<dbReference type="Proteomes" id="UP001595812">
    <property type="component" value="Unassembled WGS sequence"/>
</dbReference>
<dbReference type="EMBL" id="JBHSAT010000023">
    <property type="protein sequence ID" value="MFC3878286.1"/>
    <property type="molecule type" value="Genomic_DNA"/>
</dbReference>
<evidence type="ECO:0000313" key="3">
    <source>
        <dbReference type="Proteomes" id="UP001595812"/>
    </source>
</evidence>
<evidence type="ECO:0000313" key="2">
    <source>
        <dbReference type="EMBL" id="MFC3878286.1"/>
    </source>
</evidence>
<proteinExistence type="predicted"/>
<keyword evidence="1" id="KW-0812">Transmembrane</keyword>
<organism evidence="2 3">
    <name type="scientific">Winogradskyella maritima</name>
    <dbReference type="NCBI Taxonomy" id="1517766"/>
    <lineage>
        <taxon>Bacteria</taxon>
        <taxon>Pseudomonadati</taxon>
        <taxon>Bacteroidota</taxon>
        <taxon>Flavobacteriia</taxon>
        <taxon>Flavobacteriales</taxon>
        <taxon>Flavobacteriaceae</taxon>
        <taxon>Winogradskyella</taxon>
    </lineage>
</organism>
<comment type="caution">
    <text evidence="2">The sequence shown here is derived from an EMBL/GenBank/DDBJ whole genome shotgun (WGS) entry which is preliminary data.</text>
</comment>
<dbReference type="RefSeq" id="WP_386102354.1">
    <property type="nucleotide sequence ID" value="NZ_JBHSAT010000023.1"/>
</dbReference>
<gene>
    <name evidence="2" type="ORF">ACFOSX_13685</name>
</gene>
<feature type="transmembrane region" description="Helical" evidence="1">
    <location>
        <begin position="42"/>
        <end position="63"/>
    </location>
</feature>
<evidence type="ECO:0008006" key="4">
    <source>
        <dbReference type="Google" id="ProtNLM"/>
    </source>
</evidence>
<accession>A0ABV8ANB1</accession>
<keyword evidence="3" id="KW-1185">Reference proteome</keyword>
<protein>
    <recommendedName>
        <fullName evidence="4">Anti-sigma factor</fullName>
    </recommendedName>
</protein>
<evidence type="ECO:0000256" key="1">
    <source>
        <dbReference type="SAM" id="Phobius"/>
    </source>
</evidence>
<keyword evidence="1" id="KW-1133">Transmembrane helix</keyword>
<name>A0ABV8ANB1_9FLAO</name>
<sequence>MKQDIRDLFKSEDESGTKQLPNNHREEFLAKLKENKQNKSSIYIWLRLVAVLVIALTVSFFIFKSEGPQTETSPLLAQVEAVEAEYLKNIETEWQNFKQLATDEVLVKRYDQKLKDLDADYQEISEAFKNDTNNILVVESLIQNLQTRLQLLKDIQEHIKILNKKTAPDETTI</sequence>